<evidence type="ECO:0000259" key="2">
    <source>
        <dbReference type="Pfam" id="PF01970"/>
    </source>
</evidence>
<feature type="transmembrane region" description="Helical" evidence="1">
    <location>
        <begin position="215"/>
        <end position="243"/>
    </location>
</feature>
<dbReference type="EMBL" id="JACIEW010000015">
    <property type="protein sequence ID" value="MBB4054008.1"/>
    <property type="molecule type" value="Genomic_DNA"/>
</dbReference>
<accession>A0A7W6IQM1</accession>
<protein>
    <submittedName>
        <fullName evidence="3">TctA family transporter</fullName>
    </submittedName>
</protein>
<feature type="transmembrane region" description="Helical" evidence="1">
    <location>
        <begin position="263"/>
        <end position="286"/>
    </location>
</feature>
<evidence type="ECO:0000256" key="1">
    <source>
        <dbReference type="SAM" id="Phobius"/>
    </source>
</evidence>
<keyword evidence="4" id="KW-1185">Reference proteome</keyword>
<dbReference type="PANTHER" id="PTHR35342">
    <property type="entry name" value="TRICARBOXYLIC TRANSPORT PROTEIN"/>
    <property type="match status" value="1"/>
</dbReference>
<feature type="domain" description="DUF112" evidence="2">
    <location>
        <begin position="2"/>
        <end position="239"/>
    </location>
</feature>
<dbReference type="InterPro" id="IPR002823">
    <property type="entry name" value="DUF112_TM"/>
</dbReference>
<sequence length="304" mass="32116">MGGVPIITALIGLFAISEMLIQSRRDFTANTAIEVKSAASVMSVLRAHAANKWLVLKSSLVGTLIGILPGTGPAIASWIAYGDALRGRKKGDQFGKGEVKGLIACETSNNAVIGGAMVPLLTLGIPGDPVTAILVGALMIQGVEPGPFFMRDHGGLFLAIIVMLLMSNIAMVMAGLSIRRLAARILTVPRQIIVPVVVAVAATATYAISYSPFEILLVGLFGAIGYLMIRYGFPVAATVIGIVLGPILETNFRNALVANNMDITVFVTRPTSAALLLATGLLLFFWTRQEKRQNKLADSLNDAD</sequence>
<dbReference type="AlphaFoldDB" id="A0A7W6IQM1"/>
<evidence type="ECO:0000313" key="4">
    <source>
        <dbReference type="Proteomes" id="UP000547011"/>
    </source>
</evidence>
<name>A0A7W6IQM1_9HYPH</name>
<gene>
    <name evidence="3" type="ORF">GGR20_003680</name>
</gene>
<evidence type="ECO:0000313" key="3">
    <source>
        <dbReference type="EMBL" id="MBB4054008.1"/>
    </source>
</evidence>
<reference evidence="3 4" key="1">
    <citation type="submission" date="2020-08" db="EMBL/GenBank/DDBJ databases">
        <title>Genomic Encyclopedia of Type Strains, Phase IV (KMG-IV): sequencing the most valuable type-strain genomes for metagenomic binning, comparative biology and taxonomic classification.</title>
        <authorList>
            <person name="Goeker M."/>
        </authorList>
    </citation>
    <scope>NUCLEOTIDE SEQUENCE [LARGE SCALE GENOMIC DNA]</scope>
    <source>
        <strain evidence="3 4">DSM 23447</strain>
    </source>
</reference>
<feature type="transmembrane region" description="Helical" evidence="1">
    <location>
        <begin position="60"/>
        <end position="81"/>
    </location>
</feature>
<organism evidence="3 4">
    <name type="scientific">Devosia subaequoris</name>
    <dbReference type="NCBI Taxonomy" id="395930"/>
    <lineage>
        <taxon>Bacteria</taxon>
        <taxon>Pseudomonadati</taxon>
        <taxon>Pseudomonadota</taxon>
        <taxon>Alphaproteobacteria</taxon>
        <taxon>Hyphomicrobiales</taxon>
        <taxon>Devosiaceae</taxon>
        <taxon>Devosia</taxon>
    </lineage>
</organism>
<dbReference type="PANTHER" id="PTHR35342:SF5">
    <property type="entry name" value="TRICARBOXYLIC TRANSPORT PROTEIN"/>
    <property type="match status" value="1"/>
</dbReference>
<keyword evidence="1" id="KW-0472">Membrane</keyword>
<keyword evidence="1" id="KW-0812">Transmembrane</keyword>
<keyword evidence="1" id="KW-1133">Transmembrane helix</keyword>
<proteinExistence type="predicted"/>
<feature type="transmembrane region" description="Helical" evidence="1">
    <location>
        <begin position="190"/>
        <end position="208"/>
    </location>
</feature>
<dbReference type="Pfam" id="PF01970">
    <property type="entry name" value="TctA"/>
    <property type="match status" value="1"/>
</dbReference>
<dbReference type="Proteomes" id="UP000547011">
    <property type="component" value="Unassembled WGS sequence"/>
</dbReference>
<comment type="caution">
    <text evidence="3">The sequence shown here is derived from an EMBL/GenBank/DDBJ whole genome shotgun (WGS) entry which is preliminary data.</text>
</comment>
<feature type="transmembrane region" description="Helical" evidence="1">
    <location>
        <begin position="156"/>
        <end position="178"/>
    </location>
</feature>